<feature type="transmembrane region" description="Helical" evidence="9">
    <location>
        <begin position="381"/>
        <end position="403"/>
    </location>
</feature>
<feature type="transmembrane region" description="Helical" evidence="9">
    <location>
        <begin position="7"/>
        <end position="23"/>
    </location>
</feature>
<name>A0A8T0A4T4_9BILA</name>
<evidence type="ECO:0000256" key="9">
    <source>
        <dbReference type="RuleBase" id="RU365067"/>
    </source>
</evidence>
<reference evidence="10" key="1">
    <citation type="journal article" date="2020" name="Ecol. Evol.">
        <title>Genome structure and content of the rice root-knot nematode (Meloidogyne graminicola).</title>
        <authorList>
            <person name="Phan N.T."/>
            <person name="Danchin E.G.J."/>
            <person name="Klopp C."/>
            <person name="Perfus-Barbeoch L."/>
            <person name="Kozlowski D.K."/>
            <person name="Koutsovoulos G.D."/>
            <person name="Lopez-Roques C."/>
            <person name="Bouchez O."/>
            <person name="Zahm M."/>
            <person name="Besnard G."/>
            <person name="Bellafiore S."/>
        </authorList>
    </citation>
    <scope>NUCLEOTIDE SEQUENCE</scope>
    <source>
        <strain evidence="10">VN-18</strain>
    </source>
</reference>
<evidence type="ECO:0000256" key="4">
    <source>
        <dbReference type="ARBA" id="ARBA00022692"/>
    </source>
</evidence>
<dbReference type="GO" id="GO:0034203">
    <property type="term" value="P:glycolipid translocation"/>
    <property type="evidence" value="ECO:0007669"/>
    <property type="project" value="TreeGrafter"/>
</dbReference>
<dbReference type="OrthoDB" id="9979195at2759"/>
<accession>A0A8T0A4T4</accession>
<evidence type="ECO:0000256" key="8">
    <source>
        <dbReference type="ARBA" id="ARBA00045912"/>
    </source>
</evidence>
<comment type="subcellular location">
    <subcellularLocation>
        <location evidence="1 9">Endoplasmic reticulum membrane</location>
        <topology evidence="1 9">Multi-pass membrane protein</topology>
    </subcellularLocation>
</comment>
<evidence type="ECO:0000256" key="6">
    <source>
        <dbReference type="ARBA" id="ARBA00022989"/>
    </source>
</evidence>
<gene>
    <name evidence="10" type="ORF">Mgra_00000372</name>
</gene>
<evidence type="ECO:0000256" key="5">
    <source>
        <dbReference type="ARBA" id="ARBA00022824"/>
    </source>
</evidence>
<keyword evidence="6 9" id="KW-1133">Transmembrane helix</keyword>
<dbReference type="Pfam" id="PF04506">
    <property type="entry name" value="Rft-1"/>
    <property type="match status" value="1"/>
</dbReference>
<evidence type="ECO:0000256" key="3">
    <source>
        <dbReference type="ARBA" id="ARBA00010288"/>
    </source>
</evidence>
<dbReference type="GO" id="GO:0006488">
    <property type="term" value="P:dolichol-linked oligosaccharide biosynthetic process"/>
    <property type="evidence" value="ECO:0007669"/>
    <property type="project" value="InterPro"/>
</dbReference>
<keyword evidence="7 9" id="KW-0472">Membrane</keyword>
<keyword evidence="4 9" id="KW-0812">Transmembrane</keyword>
<organism evidence="10 11">
    <name type="scientific">Meloidogyne graminicola</name>
    <dbReference type="NCBI Taxonomy" id="189291"/>
    <lineage>
        <taxon>Eukaryota</taxon>
        <taxon>Metazoa</taxon>
        <taxon>Ecdysozoa</taxon>
        <taxon>Nematoda</taxon>
        <taxon>Chromadorea</taxon>
        <taxon>Rhabditida</taxon>
        <taxon>Tylenchina</taxon>
        <taxon>Tylenchomorpha</taxon>
        <taxon>Tylenchoidea</taxon>
        <taxon>Meloidogynidae</taxon>
        <taxon>Meloidogyninae</taxon>
        <taxon>Meloidogyne</taxon>
    </lineage>
</organism>
<feature type="transmembrane region" description="Helical" evidence="9">
    <location>
        <begin position="103"/>
        <end position="125"/>
    </location>
</feature>
<dbReference type="GO" id="GO:0005789">
    <property type="term" value="C:endoplasmic reticulum membrane"/>
    <property type="evidence" value="ECO:0007669"/>
    <property type="project" value="UniProtKB-SubCell"/>
</dbReference>
<feature type="transmembrane region" description="Helical" evidence="9">
    <location>
        <begin position="341"/>
        <end position="360"/>
    </location>
</feature>
<feature type="transmembrane region" description="Helical" evidence="9">
    <location>
        <begin position="301"/>
        <end position="321"/>
    </location>
</feature>
<feature type="non-terminal residue" evidence="10">
    <location>
        <position position="1"/>
    </location>
</feature>
<dbReference type="PANTHER" id="PTHR13117:SF5">
    <property type="entry name" value="PROTEIN RFT1 HOMOLOG"/>
    <property type="match status" value="1"/>
</dbReference>
<dbReference type="EMBL" id="JABEBT010000002">
    <property type="protein sequence ID" value="KAF7639933.1"/>
    <property type="molecule type" value="Genomic_DNA"/>
</dbReference>
<keyword evidence="11" id="KW-1185">Reference proteome</keyword>
<comment type="caution">
    <text evidence="9">Lacks conserved residue(s) required for the propagation of feature annotation.</text>
</comment>
<comment type="pathway">
    <text evidence="2">Protein modification; protein glycosylation.</text>
</comment>
<dbReference type="AlphaFoldDB" id="A0A8T0A4T4"/>
<evidence type="ECO:0000313" key="11">
    <source>
        <dbReference type="Proteomes" id="UP000605970"/>
    </source>
</evidence>
<evidence type="ECO:0000256" key="2">
    <source>
        <dbReference type="ARBA" id="ARBA00004922"/>
    </source>
</evidence>
<proteinExistence type="inferred from homology"/>
<sequence>DLIGGQFLLRLCSFLCNFALLRFTDPSLLGFFNVRINLLYNTIGFLSREPVRKLCLSSDIPLAEVHNYSFISSFIALFTSTFCCTLWFFFWTSFVELSICNTSYLLILIVFSSSVCIELLAEPIIIEQLKSGRTRQYVFNGAILLLLQKVLTFAMLLFKINPFISFSLSQLIASLVYFYLFLHNNKINILKMYKNGFLQIFDLKKLNEERFKLLKVYLFHSILKQFLTDGANFIMAFSGSFPLKIQAVYDAVDRLASLFVRLILQPFEESASIYFSINLKRIEEKEENNLKNKLPKNVLETFLIFTKLILIFGLIIFPYGFAYSKLAAFLYGGSLFEENKAHHLLSLYSIYLPIIAINGLSECFVFAQLNSEKFFYLEMTILSQFIHVLIGILMLLFIGIIFIKNDFEEFRKINLKEKNI</sequence>
<keyword evidence="5" id="KW-0256">Endoplasmic reticulum</keyword>
<evidence type="ECO:0000313" key="10">
    <source>
        <dbReference type="EMBL" id="KAF7639933.1"/>
    </source>
</evidence>
<dbReference type="Proteomes" id="UP000605970">
    <property type="component" value="Unassembled WGS sequence"/>
</dbReference>
<feature type="transmembrane region" description="Helical" evidence="9">
    <location>
        <begin position="137"/>
        <end position="157"/>
    </location>
</feature>
<feature type="transmembrane region" description="Helical" evidence="9">
    <location>
        <begin position="68"/>
        <end position="91"/>
    </location>
</feature>
<protein>
    <recommendedName>
        <fullName evidence="9">Protein RFT1 homolog</fullName>
    </recommendedName>
</protein>
<dbReference type="PANTHER" id="PTHR13117">
    <property type="entry name" value="ENDOPLASMIC RETICULUM MULTISPAN TRANSMEMBRANE PROTEIN-RELATED"/>
    <property type="match status" value="1"/>
</dbReference>
<evidence type="ECO:0000256" key="1">
    <source>
        <dbReference type="ARBA" id="ARBA00004477"/>
    </source>
</evidence>
<comment type="function">
    <text evidence="8 9">Intramembrane glycolipid transporter that operates in the biosynthetic pathway of dolichol-linked oligosaccharides, the glycan precursors employed in protein asparagine (N)-glycosylation. The sequential addition of sugars to dolichol pyrophosphate produces dolichol-linked oligosaccharides containing fourteen sugars, including two GlcNAcs, nine mannoses and three glucoses. Once assembled, the oligosaccharide is transferred from the lipid to nascent proteins by oligosaccharyltransferases. The assembly of dolichol-linked oligosaccharides begins on the cytosolic side of the endoplasmic reticulum membrane and finishes in its lumen. RFT1 could mediate the translocation of the cytosolically oriented intermediate DolPP-GlcNAc2Man5, produced by ALG11, into the ER lumen where dolichol-linked oligosaccharides assembly continues. However, the intramembrane lipid transporter activity could not be confirmed in vitro.</text>
</comment>
<comment type="similarity">
    <text evidence="3 9">Belongs to the RFT1 family.</text>
</comment>
<feature type="transmembrane region" description="Helical" evidence="9">
    <location>
        <begin position="163"/>
        <end position="182"/>
    </location>
</feature>
<dbReference type="InterPro" id="IPR007594">
    <property type="entry name" value="RFT1"/>
</dbReference>
<comment type="caution">
    <text evidence="10">The sequence shown here is derived from an EMBL/GenBank/DDBJ whole genome shotgun (WGS) entry which is preliminary data.</text>
</comment>
<evidence type="ECO:0000256" key="7">
    <source>
        <dbReference type="ARBA" id="ARBA00023136"/>
    </source>
</evidence>